<dbReference type="Proteomes" id="UP000325218">
    <property type="component" value="Unassembled WGS sequence"/>
</dbReference>
<keyword evidence="3" id="KW-1185">Reference proteome</keyword>
<dbReference type="PANTHER" id="PTHR43680">
    <property type="entry name" value="NITRATE REDUCTASE MOLYBDENUM COFACTOR ASSEMBLY CHAPERONE"/>
    <property type="match status" value="1"/>
</dbReference>
<organism evidence="2 3">
    <name type="scientific">Paenibacillus faecis</name>
    <dbReference type="NCBI Taxonomy" id="862114"/>
    <lineage>
        <taxon>Bacteria</taxon>
        <taxon>Bacillati</taxon>
        <taxon>Bacillota</taxon>
        <taxon>Bacilli</taxon>
        <taxon>Bacillales</taxon>
        <taxon>Paenibacillaceae</taxon>
        <taxon>Paenibacillus</taxon>
    </lineage>
</organism>
<dbReference type="GO" id="GO:0051082">
    <property type="term" value="F:unfolded protein binding"/>
    <property type="evidence" value="ECO:0007669"/>
    <property type="project" value="InterPro"/>
</dbReference>
<dbReference type="GO" id="GO:0042128">
    <property type="term" value="P:nitrate assimilation"/>
    <property type="evidence" value="ECO:0007669"/>
    <property type="project" value="UniProtKB-KW"/>
</dbReference>
<accession>A0A5D0CJ68</accession>
<evidence type="ECO:0000313" key="3">
    <source>
        <dbReference type="Proteomes" id="UP000325218"/>
    </source>
</evidence>
<keyword evidence="1" id="KW-0534">Nitrate assimilation</keyword>
<gene>
    <name evidence="2" type="primary">narJ</name>
    <name evidence="2" type="ORF">FRY98_25620</name>
</gene>
<name>A0A5D0CJ68_9BACL</name>
<dbReference type="OrthoDB" id="5296272at2"/>
<dbReference type="EMBL" id="VSDO01000006">
    <property type="protein sequence ID" value="TYA09989.1"/>
    <property type="molecule type" value="Genomic_DNA"/>
</dbReference>
<evidence type="ECO:0000313" key="2">
    <source>
        <dbReference type="EMBL" id="TYA09989.1"/>
    </source>
</evidence>
<dbReference type="InterPro" id="IPR020945">
    <property type="entry name" value="DMSO/NO3_reduct_chaperone"/>
</dbReference>
<dbReference type="InterPro" id="IPR003765">
    <property type="entry name" value="NO3_reductase_chaperone_NarJ"/>
</dbReference>
<protein>
    <submittedName>
        <fullName evidence="2">Nitrate reductase molybdenum cofactor assembly chaperone</fullName>
    </submittedName>
</protein>
<dbReference type="PANTHER" id="PTHR43680:SF2">
    <property type="entry name" value="NITRATE REDUCTASE MOLYBDENUM COFACTOR ASSEMBLY CHAPERONE NARJ"/>
    <property type="match status" value="1"/>
</dbReference>
<sequence length="186" mass="21638">MIDLVKLNDYKEAFGFFARQLAYPEKRSMQNLTMDGDVPPPVAQLLNTYREQMELLSMEEIEESYVQTFDFQRSTTLYMTYFKFEDSRERGNMLSALKAIYETFGLEMADSELPDYLPLMCEFLYAAEWVGQEKAELGVSTLLSVLEDGTYSLMNALEKIESPYFFLVKALRETFKCCLRKEALES</sequence>
<dbReference type="SUPFAM" id="SSF89155">
    <property type="entry name" value="TorD-like"/>
    <property type="match status" value="1"/>
</dbReference>
<dbReference type="RefSeq" id="WP_148457560.1">
    <property type="nucleotide sequence ID" value="NZ_VSDO01000006.1"/>
</dbReference>
<dbReference type="GO" id="GO:0016530">
    <property type="term" value="F:metallochaperone activity"/>
    <property type="evidence" value="ECO:0007669"/>
    <property type="project" value="TreeGrafter"/>
</dbReference>
<reference evidence="2 3" key="1">
    <citation type="submission" date="2019-08" db="EMBL/GenBank/DDBJ databases">
        <title>Genome sequencing of Paenibacillus faecis DSM 23593(T).</title>
        <authorList>
            <person name="Kook J.-K."/>
            <person name="Park S.-N."/>
            <person name="Lim Y.K."/>
        </authorList>
    </citation>
    <scope>NUCLEOTIDE SEQUENCE [LARGE SCALE GENOMIC DNA]</scope>
    <source>
        <strain evidence="2 3">DSM 23593</strain>
    </source>
</reference>
<dbReference type="Pfam" id="PF02613">
    <property type="entry name" value="Nitrate_red_del"/>
    <property type="match status" value="1"/>
</dbReference>
<dbReference type="InterPro" id="IPR036411">
    <property type="entry name" value="TorD-like_sf"/>
</dbReference>
<dbReference type="AlphaFoldDB" id="A0A5D0CJ68"/>
<comment type="caution">
    <text evidence="2">The sequence shown here is derived from an EMBL/GenBank/DDBJ whole genome shotgun (WGS) entry which is preliminary data.</text>
</comment>
<dbReference type="GO" id="GO:0051131">
    <property type="term" value="P:chaperone-mediated protein complex assembly"/>
    <property type="evidence" value="ECO:0007669"/>
    <property type="project" value="InterPro"/>
</dbReference>
<proteinExistence type="predicted"/>
<evidence type="ECO:0000256" key="1">
    <source>
        <dbReference type="ARBA" id="ARBA00023063"/>
    </source>
</evidence>
<dbReference type="Gene3D" id="1.10.3480.10">
    <property type="entry name" value="TorD-like"/>
    <property type="match status" value="1"/>
</dbReference>
<dbReference type="NCBIfam" id="TIGR00684">
    <property type="entry name" value="narJ"/>
    <property type="match status" value="1"/>
</dbReference>